<evidence type="ECO:0000256" key="1">
    <source>
        <dbReference type="SAM" id="MobiDB-lite"/>
    </source>
</evidence>
<feature type="compositionally biased region" description="Low complexity" evidence="1">
    <location>
        <begin position="20"/>
        <end position="35"/>
    </location>
</feature>
<evidence type="ECO:0000313" key="3">
    <source>
        <dbReference type="Proteomes" id="UP001150538"/>
    </source>
</evidence>
<feature type="compositionally biased region" description="Low complexity" evidence="1">
    <location>
        <begin position="558"/>
        <end position="573"/>
    </location>
</feature>
<evidence type="ECO:0000313" key="2">
    <source>
        <dbReference type="EMBL" id="KAJ1913644.1"/>
    </source>
</evidence>
<proteinExistence type="predicted"/>
<comment type="caution">
    <text evidence="2">The sequence shown here is derived from an EMBL/GenBank/DDBJ whole genome shotgun (WGS) entry which is preliminary data.</text>
</comment>
<feature type="compositionally biased region" description="Low complexity" evidence="1">
    <location>
        <begin position="635"/>
        <end position="649"/>
    </location>
</feature>
<feature type="compositionally biased region" description="Low complexity" evidence="1">
    <location>
        <begin position="427"/>
        <end position="440"/>
    </location>
</feature>
<dbReference type="AlphaFoldDB" id="A0A9W7ZQ88"/>
<sequence length="659" mass="70631">MNNYSYDATYNPTTKNDPKSTTSNPRNNSNDSNDSGIAGITNGFLNAANLFNYKGLFSLTGPTDKSSPSSTATATATNTYPQHYNHQHKSDEVQVREIIARYYAKSGLKTPLWLDCPPPDPPFEDELGIIMQPPTSSSLLSSAAAAAAANSTTTTTVVTSSMSTGVVSKLINRASKKKLNSHHQEEEEEAEEEQQQHPHMCGQPTVLVGCGYDDARGLNIDNLGHWRNPFGSPTPSIKSCNEKIDQHNGGSGGGGGSSSSGSHAFNEKFKKAKRFVTGGGGGGGRSGDVKDPYKQAMKNTNNNTGEKSNRVNHRETNNPLAMFERNYEPQEFRTKENILPTLDRITNTETSVAPMGVKSNSMNNHSGNGNGNGNGGNTRGNIKIEVASSAAKGYNGIETIQNPENINTKNKLGYKRSHKSQFQQHPTTTLSSNSSTTNISRFRFSQVGSKDDNGNVPPPNNNNTTTISSYSNNRGGGGGVVEGGLLVGRSNRTGGDVRDNHHVSLHRVYSDESTISQKRMFEENIRKMTRGHFPSMADITKPPQHQSLSGDNGGGSGEFQSTQQQQQQQQQGGDSSGGGGGHHSFSKLFNFRHKSNKKSSQTQSVPSSSSHKGGSSGGSGKKFTLPFGNRKTESTNRSNNNNNNVNEISSGGGGIIPVH</sequence>
<feature type="compositionally biased region" description="Low complexity" evidence="1">
    <location>
        <begin position="461"/>
        <end position="473"/>
    </location>
</feature>
<feature type="compositionally biased region" description="Low complexity" evidence="1">
    <location>
        <begin position="599"/>
        <end position="613"/>
    </location>
</feature>
<dbReference type="Proteomes" id="UP001150538">
    <property type="component" value="Unassembled WGS sequence"/>
</dbReference>
<dbReference type="EMBL" id="JANBPU010000248">
    <property type="protein sequence ID" value="KAJ1913644.1"/>
    <property type="molecule type" value="Genomic_DNA"/>
</dbReference>
<feature type="region of interest" description="Disordered" evidence="1">
    <location>
        <begin position="1"/>
        <end position="35"/>
    </location>
</feature>
<feature type="compositionally biased region" description="Polar residues" evidence="1">
    <location>
        <begin position="1"/>
        <end position="15"/>
    </location>
</feature>
<feature type="region of interest" description="Disordered" evidence="1">
    <location>
        <begin position="176"/>
        <end position="202"/>
    </location>
</feature>
<gene>
    <name evidence="2" type="ORF">H4219_005121</name>
</gene>
<reference evidence="2" key="1">
    <citation type="submission" date="2022-07" db="EMBL/GenBank/DDBJ databases">
        <title>Phylogenomic reconstructions and comparative analyses of Kickxellomycotina fungi.</title>
        <authorList>
            <person name="Reynolds N.K."/>
            <person name="Stajich J.E."/>
            <person name="Barry K."/>
            <person name="Grigoriev I.V."/>
            <person name="Crous P."/>
            <person name="Smith M.E."/>
        </authorList>
    </citation>
    <scope>NUCLEOTIDE SEQUENCE</scope>
    <source>
        <strain evidence="2">NBRC 100468</strain>
    </source>
</reference>
<feature type="compositionally biased region" description="Gly residues" evidence="1">
    <location>
        <begin position="249"/>
        <end position="258"/>
    </location>
</feature>
<feature type="compositionally biased region" description="Gly residues" evidence="1">
    <location>
        <begin position="650"/>
        <end position="659"/>
    </location>
</feature>
<feature type="region of interest" description="Disordered" evidence="1">
    <location>
        <begin position="232"/>
        <end position="264"/>
    </location>
</feature>
<feature type="region of interest" description="Disordered" evidence="1">
    <location>
        <begin position="534"/>
        <end position="659"/>
    </location>
</feature>
<protein>
    <submittedName>
        <fullName evidence="2">Uncharacterized protein</fullName>
    </submittedName>
</protein>
<feature type="region of interest" description="Disordered" evidence="1">
    <location>
        <begin position="407"/>
        <end position="476"/>
    </location>
</feature>
<accession>A0A9W7ZQ88</accession>
<keyword evidence="3" id="KW-1185">Reference proteome</keyword>
<organism evidence="2 3">
    <name type="scientific">Mycoemilia scoparia</name>
    <dbReference type="NCBI Taxonomy" id="417184"/>
    <lineage>
        <taxon>Eukaryota</taxon>
        <taxon>Fungi</taxon>
        <taxon>Fungi incertae sedis</taxon>
        <taxon>Zoopagomycota</taxon>
        <taxon>Kickxellomycotina</taxon>
        <taxon>Kickxellomycetes</taxon>
        <taxon>Kickxellales</taxon>
        <taxon>Kickxellaceae</taxon>
        <taxon>Mycoemilia</taxon>
    </lineage>
</organism>
<name>A0A9W7ZQ88_9FUNG</name>